<evidence type="ECO:0000313" key="3">
    <source>
        <dbReference type="Proteomes" id="UP001285354"/>
    </source>
</evidence>
<feature type="region of interest" description="Disordered" evidence="1">
    <location>
        <begin position="131"/>
        <end position="157"/>
    </location>
</feature>
<dbReference type="SUPFAM" id="SSF48452">
    <property type="entry name" value="TPR-like"/>
    <property type="match status" value="1"/>
</dbReference>
<dbReference type="AlphaFoldDB" id="A0AAD9SVY2"/>
<dbReference type="Proteomes" id="UP001285354">
    <property type="component" value="Unassembled WGS sequence"/>
</dbReference>
<feature type="compositionally biased region" description="Basic and acidic residues" evidence="1">
    <location>
        <begin position="145"/>
        <end position="157"/>
    </location>
</feature>
<dbReference type="PANTHER" id="PTHR46014:SF1">
    <property type="entry name" value="TETRATRICOPEPTIDE REPEAT PROTEIN 1"/>
    <property type="match status" value="1"/>
</dbReference>
<keyword evidence="3" id="KW-1185">Reference proteome</keyword>
<organism evidence="2 3">
    <name type="scientific">Diplocarpon rosae</name>
    <dbReference type="NCBI Taxonomy" id="946125"/>
    <lineage>
        <taxon>Eukaryota</taxon>
        <taxon>Fungi</taxon>
        <taxon>Dikarya</taxon>
        <taxon>Ascomycota</taxon>
        <taxon>Pezizomycotina</taxon>
        <taxon>Leotiomycetes</taxon>
        <taxon>Helotiales</taxon>
        <taxon>Drepanopezizaceae</taxon>
        <taxon>Diplocarpon</taxon>
    </lineage>
</organism>
<dbReference type="EMBL" id="JAUBYV010000010">
    <property type="protein sequence ID" value="KAK2624536.1"/>
    <property type="molecule type" value="Genomic_DNA"/>
</dbReference>
<feature type="region of interest" description="Disordered" evidence="1">
    <location>
        <begin position="1"/>
        <end position="30"/>
    </location>
</feature>
<feature type="compositionally biased region" description="Acidic residues" evidence="1">
    <location>
        <begin position="131"/>
        <end position="140"/>
    </location>
</feature>
<evidence type="ECO:0008006" key="4">
    <source>
        <dbReference type="Google" id="ProtNLM"/>
    </source>
</evidence>
<feature type="region of interest" description="Disordered" evidence="1">
    <location>
        <begin position="248"/>
        <end position="272"/>
    </location>
</feature>
<feature type="compositionally biased region" description="Polar residues" evidence="1">
    <location>
        <begin position="263"/>
        <end position="272"/>
    </location>
</feature>
<name>A0AAD9SVY2_9HELO</name>
<accession>A0AAD9SVY2</accession>
<dbReference type="Gene3D" id="1.25.40.10">
    <property type="entry name" value="Tetratricopeptide repeat domain"/>
    <property type="match status" value="1"/>
</dbReference>
<reference evidence="2" key="1">
    <citation type="submission" date="2023-06" db="EMBL/GenBank/DDBJ databases">
        <title>Draft genome of Marssonina rosae.</title>
        <authorList>
            <person name="Cheng Q."/>
        </authorList>
    </citation>
    <scope>NUCLEOTIDE SEQUENCE</scope>
    <source>
        <strain evidence="2">R4</strain>
    </source>
</reference>
<evidence type="ECO:0000256" key="1">
    <source>
        <dbReference type="SAM" id="MobiDB-lite"/>
    </source>
</evidence>
<comment type="caution">
    <text evidence="2">The sequence shown here is derived from an EMBL/GenBank/DDBJ whole genome shotgun (WGS) entry which is preliminary data.</text>
</comment>
<sequence>MSSRKERFQRKGREKDDAKVEESEEVPRFSAEEEAALVHESNTVKQEANTLFAKSAFQDAIATYDKALATCPNYLDYEVAVLKSNVAACHLKLEDWKEAVKAASAALEGLDRLQGRGKVDADKAEENLDVKEEEADEEIISEGATKAEDTSDKGKREADIERIRGKALMRRARARSELGGWSSLQGAEEDYKMLSTMTNLTAADRKVVQRQLVQLPPRTKAAQEKEMGEMMGKLKELGNGILKPFGLSTDNFQMQKDPKSGGYSMNFTQGGK</sequence>
<dbReference type="InterPro" id="IPR052769">
    <property type="entry name" value="TPR_domain_protein"/>
</dbReference>
<dbReference type="InterPro" id="IPR011990">
    <property type="entry name" value="TPR-like_helical_dom_sf"/>
</dbReference>
<protein>
    <recommendedName>
        <fullName evidence="4">Tetratricopeptide repeat protein 1</fullName>
    </recommendedName>
</protein>
<proteinExistence type="predicted"/>
<evidence type="ECO:0000313" key="2">
    <source>
        <dbReference type="EMBL" id="KAK2624536.1"/>
    </source>
</evidence>
<gene>
    <name evidence="2" type="ORF">QTJ16_006486</name>
</gene>
<dbReference type="PANTHER" id="PTHR46014">
    <property type="entry name" value="TETRATRICOPEPTIDE REPEAT PROTEIN 1"/>
    <property type="match status" value="1"/>
</dbReference>